<evidence type="ECO:0000313" key="2">
    <source>
        <dbReference type="EMBL" id="MEQ2470259.1"/>
    </source>
</evidence>
<dbReference type="RefSeq" id="WP_015523400.1">
    <property type="nucleotide sequence ID" value="NZ_JBBMEZ010000020.1"/>
</dbReference>
<sequence>MSNFFTRIIKTELFNFKNVNYGQIKYLNYSSVNSRAKIENNDVLGIYGQNGSGKTAIIEAMDILKNLLSGHKVPFDYSGIIRTDGSTRIITHFYIEYKNSKYKAIYEVSLKSNFDKKIIEICNEKLSYYTRGATWKSLRSFAFSNPYYDNSLILNEEKVDISVSHKQHFEDFPLCKHINSLALFCSQKNASVFFNNTLIDSFVSYEPNNQECSNFTAVLTSLFYFGNCYLSVIKVNQLSDINNDYVVPINIFRESDDTIVQACLPLLIGNSNRELPESIYNELKKVIPAINIALKSIVPNLKIEINEIKKEVKPDNKKYVTFDVYSIRENKKFLIKYESEGIKRIVSLLHYLISLYNKREICLIVDELDSGIFEYLLGELLGVFSEEAKGQLIFTSHNLRAFEKMNSKHFICSTTNPNNRYINLVGIEKNHNQRDFYLRTVLLGGQKEELYDALNLQTISYAFKEAYAGNTKDVKLDFSTNFKNIIENNANKDVE</sequence>
<dbReference type="Gene3D" id="3.40.50.300">
    <property type="entry name" value="P-loop containing nucleotide triphosphate hydrolases"/>
    <property type="match status" value="2"/>
</dbReference>
<evidence type="ECO:0000259" key="1">
    <source>
        <dbReference type="Pfam" id="PF13175"/>
    </source>
</evidence>
<keyword evidence="3" id="KW-1185">Reference proteome</keyword>
<dbReference type="PANTHER" id="PTHR40396">
    <property type="entry name" value="ATPASE-LIKE PROTEIN"/>
    <property type="match status" value="1"/>
</dbReference>
<name>A0ABV1FA53_9FIRM</name>
<organism evidence="2 3">
    <name type="scientific">Ruminococcoides intestinale</name>
    <dbReference type="NCBI Taxonomy" id="3133162"/>
    <lineage>
        <taxon>Bacteria</taxon>
        <taxon>Bacillati</taxon>
        <taxon>Bacillota</taxon>
        <taxon>Clostridia</taxon>
        <taxon>Eubacteriales</taxon>
        <taxon>Oscillospiraceae</taxon>
        <taxon>Ruminococcoides</taxon>
    </lineage>
</organism>
<dbReference type="PANTHER" id="PTHR40396:SF1">
    <property type="entry name" value="ATPASE AAA-TYPE CORE DOMAIN-CONTAINING PROTEIN"/>
    <property type="match status" value="1"/>
</dbReference>
<accession>A0ABV1FA53</accession>
<evidence type="ECO:0000313" key="3">
    <source>
        <dbReference type="Proteomes" id="UP001490816"/>
    </source>
</evidence>
<proteinExistence type="predicted"/>
<feature type="domain" description="Endonuclease GajA/Old nuclease/RecF-like AAA" evidence="1">
    <location>
        <begin position="28"/>
        <end position="398"/>
    </location>
</feature>
<comment type="caution">
    <text evidence="2">The sequence shown here is derived from an EMBL/GenBank/DDBJ whole genome shotgun (WGS) entry which is preliminary data.</text>
</comment>
<reference evidence="2 3" key="1">
    <citation type="submission" date="2024-03" db="EMBL/GenBank/DDBJ databases">
        <title>Human intestinal bacterial collection.</title>
        <authorList>
            <person name="Pauvert C."/>
            <person name="Hitch T.C.A."/>
            <person name="Clavel T."/>
        </authorList>
    </citation>
    <scope>NUCLEOTIDE SEQUENCE [LARGE SCALE GENOMIC DNA]</scope>
    <source>
        <strain evidence="2 3">CLA-JM-H38</strain>
    </source>
</reference>
<dbReference type="Pfam" id="PF13175">
    <property type="entry name" value="AAA_15"/>
    <property type="match status" value="1"/>
</dbReference>
<protein>
    <submittedName>
        <fullName evidence="2">AAA family ATPase</fullName>
    </submittedName>
</protein>
<dbReference type="InterPro" id="IPR041685">
    <property type="entry name" value="AAA_GajA/Old/RecF-like"/>
</dbReference>
<gene>
    <name evidence="2" type="ORF">WMO39_07950</name>
</gene>
<dbReference type="EMBL" id="JBBMEZ010000020">
    <property type="protein sequence ID" value="MEQ2470259.1"/>
    <property type="molecule type" value="Genomic_DNA"/>
</dbReference>
<dbReference type="InterPro" id="IPR027417">
    <property type="entry name" value="P-loop_NTPase"/>
</dbReference>
<dbReference type="Proteomes" id="UP001490816">
    <property type="component" value="Unassembled WGS sequence"/>
</dbReference>
<dbReference type="SUPFAM" id="SSF52540">
    <property type="entry name" value="P-loop containing nucleoside triphosphate hydrolases"/>
    <property type="match status" value="1"/>
</dbReference>